<evidence type="ECO:0000313" key="3">
    <source>
        <dbReference type="Proteomes" id="UP000437562"/>
    </source>
</evidence>
<sequence>MYTTKSATITDIFDVRTIYIIASFLILCSTCLSFRLLKHQRLPKKEISI</sequence>
<keyword evidence="1" id="KW-1133">Transmembrane helix</keyword>
<organism evidence="2 3">
    <name type="scientific">Bacillus mycoides</name>
    <dbReference type="NCBI Taxonomy" id="1405"/>
    <lineage>
        <taxon>Bacteria</taxon>
        <taxon>Bacillati</taxon>
        <taxon>Bacillota</taxon>
        <taxon>Bacilli</taxon>
        <taxon>Bacillales</taxon>
        <taxon>Bacillaceae</taxon>
        <taxon>Bacillus</taxon>
        <taxon>Bacillus cereus group</taxon>
    </lineage>
</organism>
<evidence type="ECO:0000313" key="2">
    <source>
        <dbReference type="EMBL" id="VXC52864.1"/>
    </source>
</evidence>
<gene>
    <name evidence="2" type="ORF">BACI71_40092</name>
</gene>
<evidence type="ECO:0000256" key="1">
    <source>
        <dbReference type="SAM" id="Phobius"/>
    </source>
</evidence>
<proteinExistence type="predicted"/>
<keyword evidence="1" id="KW-0472">Membrane</keyword>
<protein>
    <submittedName>
        <fullName evidence="2">Uncharacterized protein</fullName>
    </submittedName>
</protein>
<feature type="transmembrane region" description="Helical" evidence="1">
    <location>
        <begin position="18"/>
        <end position="37"/>
    </location>
</feature>
<dbReference type="AlphaFoldDB" id="A0A653ZCV4"/>
<dbReference type="EMBL" id="CABWMC010000029">
    <property type="protein sequence ID" value="VXC52864.1"/>
    <property type="molecule type" value="Genomic_DNA"/>
</dbReference>
<dbReference type="Proteomes" id="UP000437562">
    <property type="component" value="Unassembled WGS sequence"/>
</dbReference>
<accession>A0A653ZCV4</accession>
<keyword evidence="1" id="KW-0812">Transmembrane</keyword>
<reference evidence="2 3" key="1">
    <citation type="submission" date="2019-10" db="EMBL/GenBank/DDBJ databases">
        <authorList>
            <person name="Karimi E."/>
        </authorList>
    </citation>
    <scope>NUCLEOTIDE SEQUENCE [LARGE SCALE GENOMIC DNA]</scope>
    <source>
        <strain evidence="2">Bacillus sp. 71</strain>
    </source>
</reference>
<name>A0A653ZCV4_BACMY</name>